<reference evidence="12" key="1">
    <citation type="journal article" date="2016" name="Proc. Natl. Acad. Sci. U.S.A.">
        <title>Comparative genomics of biotechnologically important yeasts.</title>
        <authorList>
            <person name="Riley R."/>
            <person name="Haridas S."/>
            <person name="Wolfe K.H."/>
            <person name="Lopes M.R."/>
            <person name="Hittinger C.T."/>
            <person name="Goeker M."/>
            <person name="Salamov A.A."/>
            <person name="Wisecaver J.H."/>
            <person name="Long T.M."/>
            <person name="Calvey C.H."/>
            <person name="Aerts A.L."/>
            <person name="Barry K.W."/>
            <person name="Choi C."/>
            <person name="Clum A."/>
            <person name="Coughlan A.Y."/>
            <person name="Deshpande S."/>
            <person name="Douglass A.P."/>
            <person name="Hanson S.J."/>
            <person name="Klenk H.-P."/>
            <person name="LaButti K.M."/>
            <person name="Lapidus A."/>
            <person name="Lindquist E.A."/>
            <person name="Lipzen A.M."/>
            <person name="Meier-Kolthoff J.P."/>
            <person name="Ohm R.A."/>
            <person name="Otillar R.P."/>
            <person name="Pangilinan J.L."/>
            <person name="Peng Y."/>
            <person name="Rokas A."/>
            <person name="Rosa C.A."/>
            <person name="Scheuner C."/>
            <person name="Sibirny A.A."/>
            <person name="Slot J.C."/>
            <person name="Stielow J.B."/>
            <person name="Sun H."/>
            <person name="Kurtzman C.P."/>
            <person name="Blackwell M."/>
            <person name="Grigoriev I.V."/>
            <person name="Jeffries T.W."/>
        </authorList>
    </citation>
    <scope>NUCLEOTIDE SEQUENCE [LARGE SCALE GENOMIC DNA]</scope>
    <source>
        <strain evidence="12">NRRL Y-1626</strain>
    </source>
</reference>
<keyword evidence="8" id="KW-0539">Nucleus</keyword>
<dbReference type="InterPro" id="IPR013087">
    <property type="entry name" value="Znf_C2H2_type"/>
</dbReference>
<keyword evidence="12" id="KW-1185">Reference proteome</keyword>
<keyword evidence="5" id="KW-0862">Zinc</keyword>
<keyword evidence="2" id="KW-0479">Metal-binding</keyword>
<dbReference type="SUPFAM" id="SSF57667">
    <property type="entry name" value="beta-beta-alpha zinc fingers"/>
    <property type="match status" value="1"/>
</dbReference>
<dbReference type="GO" id="GO:0008270">
    <property type="term" value="F:zinc ion binding"/>
    <property type="evidence" value="ECO:0007669"/>
    <property type="project" value="UniProtKB-KW"/>
</dbReference>
<dbReference type="GO" id="GO:0005634">
    <property type="term" value="C:nucleus"/>
    <property type="evidence" value="ECO:0007669"/>
    <property type="project" value="UniProtKB-SubCell"/>
</dbReference>
<evidence type="ECO:0000256" key="3">
    <source>
        <dbReference type="ARBA" id="ARBA00022737"/>
    </source>
</evidence>
<keyword evidence="6" id="KW-0805">Transcription regulation</keyword>
<dbReference type="Pfam" id="PF13894">
    <property type="entry name" value="zf-C2H2_4"/>
    <property type="match status" value="1"/>
</dbReference>
<dbReference type="EMBL" id="LXPE01000360">
    <property type="protein sequence ID" value="OBA24886.1"/>
    <property type="molecule type" value="Genomic_DNA"/>
</dbReference>
<feature type="domain" description="C2H2-type" evidence="10">
    <location>
        <begin position="27"/>
        <end position="50"/>
    </location>
</feature>
<dbReference type="PANTHER" id="PTHR24394:SF29">
    <property type="entry name" value="MYONEURIN"/>
    <property type="match status" value="1"/>
</dbReference>
<evidence type="ECO:0000259" key="10">
    <source>
        <dbReference type="PROSITE" id="PS50157"/>
    </source>
</evidence>
<dbReference type="PROSITE" id="PS50157">
    <property type="entry name" value="ZINC_FINGER_C2H2_2"/>
    <property type="match status" value="2"/>
</dbReference>
<proteinExistence type="predicted"/>
<evidence type="ECO:0000256" key="6">
    <source>
        <dbReference type="ARBA" id="ARBA00023015"/>
    </source>
</evidence>
<evidence type="ECO:0000256" key="8">
    <source>
        <dbReference type="ARBA" id="ARBA00023242"/>
    </source>
</evidence>
<evidence type="ECO:0000313" key="11">
    <source>
        <dbReference type="EMBL" id="OBA24886.1"/>
    </source>
</evidence>
<dbReference type="SMART" id="SM00355">
    <property type="entry name" value="ZnF_C2H2"/>
    <property type="match status" value="2"/>
</dbReference>
<evidence type="ECO:0000313" key="12">
    <source>
        <dbReference type="Proteomes" id="UP000092321"/>
    </source>
</evidence>
<sequence>CAICSKPFNRFDALKTHMNMHLGLKPFNCKVCGKSFNAKQNMLRHERNHS</sequence>
<gene>
    <name evidence="11" type="ORF">HANVADRAFT_15171</name>
</gene>
<feature type="domain" description="C2H2-type" evidence="10">
    <location>
        <begin position="1"/>
        <end position="26"/>
    </location>
</feature>
<dbReference type="InterPro" id="IPR036236">
    <property type="entry name" value="Znf_C2H2_sf"/>
</dbReference>
<name>A0A1B7T815_9ASCO</name>
<keyword evidence="3" id="KW-0677">Repeat</keyword>
<evidence type="ECO:0000256" key="9">
    <source>
        <dbReference type="PROSITE-ProRule" id="PRU00042"/>
    </source>
</evidence>
<dbReference type="OrthoDB" id="6077919at2759"/>
<evidence type="ECO:0000256" key="7">
    <source>
        <dbReference type="ARBA" id="ARBA00023163"/>
    </source>
</evidence>
<dbReference type="GO" id="GO:0000981">
    <property type="term" value="F:DNA-binding transcription factor activity, RNA polymerase II-specific"/>
    <property type="evidence" value="ECO:0007669"/>
    <property type="project" value="TreeGrafter"/>
</dbReference>
<comment type="caution">
    <text evidence="11">The sequence shown here is derived from an EMBL/GenBank/DDBJ whole genome shotgun (WGS) entry which is preliminary data.</text>
</comment>
<protein>
    <recommendedName>
        <fullName evidence="10">C2H2-type domain-containing protein</fullName>
    </recommendedName>
</protein>
<evidence type="ECO:0000256" key="2">
    <source>
        <dbReference type="ARBA" id="ARBA00022723"/>
    </source>
</evidence>
<dbReference type="PROSITE" id="PS00028">
    <property type="entry name" value="ZINC_FINGER_C2H2_1"/>
    <property type="match status" value="2"/>
</dbReference>
<dbReference type="Pfam" id="PF00096">
    <property type="entry name" value="zf-C2H2"/>
    <property type="match status" value="1"/>
</dbReference>
<evidence type="ECO:0000256" key="5">
    <source>
        <dbReference type="ARBA" id="ARBA00022833"/>
    </source>
</evidence>
<feature type="non-terminal residue" evidence="11">
    <location>
        <position position="50"/>
    </location>
</feature>
<dbReference type="PANTHER" id="PTHR24394">
    <property type="entry name" value="ZINC FINGER PROTEIN"/>
    <property type="match status" value="1"/>
</dbReference>
<dbReference type="FunFam" id="3.30.160.60:FF:001289">
    <property type="entry name" value="Zinc finger protein 574"/>
    <property type="match status" value="1"/>
</dbReference>
<feature type="non-terminal residue" evidence="11">
    <location>
        <position position="1"/>
    </location>
</feature>
<accession>A0A1B7T815</accession>
<keyword evidence="4 9" id="KW-0863">Zinc-finger</keyword>
<keyword evidence="7" id="KW-0804">Transcription</keyword>
<evidence type="ECO:0000256" key="4">
    <source>
        <dbReference type="ARBA" id="ARBA00022771"/>
    </source>
</evidence>
<organism evidence="11 12">
    <name type="scientific">Hanseniaspora valbyensis NRRL Y-1626</name>
    <dbReference type="NCBI Taxonomy" id="766949"/>
    <lineage>
        <taxon>Eukaryota</taxon>
        <taxon>Fungi</taxon>
        <taxon>Dikarya</taxon>
        <taxon>Ascomycota</taxon>
        <taxon>Saccharomycotina</taxon>
        <taxon>Saccharomycetes</taxon>
        <taxon>Saccharomycodales</taxon>
        <taxon>Saccharomycodaceae</taxon>
        <taxon>Hanseniaspora</taxon>
    </lineage>
</organism>
<dbReference type="Proteomes" id="UP000092321">
    <property type="component" value="Unassembled WGS sequence"/>
</dbReference>
<dbReference type="Gene3D" id="3.30.160.60">
    <property type="entry name" value="Classic Zinc Finger"/>
    <property type="match status" value="2"/>
</dbReference>
<comment type="subcellular location">
    <subcellularLocation>
        <location evidence="1">Nucleus</location>
    </subcellularLocation>
</comment>
<evidence type="ECO:0000256" key="1">
    <source>
        <dbReference type="ARBA" id="ARBA00004123"/>
    </source>
</evidence>
<dbReference type="AlphaFoldDB" id="A0A1B7T815"/>